<evidence type="ECO:0000313" key="7">
    <source>
        <dbReference type="Proteomes" id="UP001253595"/>
    </source>
</evidence>
<feature type="signal peptide" evidence="3">
    <location>
        <begin position="1"/>
        <end position="28"/>
    </location>
</feature>
<dbReference type="Gene3D" id="2.60.40.10">
    <property type="entry name" value="Immunoglobulins"/>
    <property type="match status" value="3"/>
</dbReference>
<feature type="compositionally biased region" description="Low complexity" evidence="2">
    <location>
        <begin position="175"/>
        <end position="200"/>
    </location>
</feature>
<dbReference type="SMART" id="SM00637">
    <property type="entry name" value="CBD_II"/>
    <property type="match status" value="1"/>
</dbReference>
<dbReference type="SUPFAM" id="SSF49344">
    <property type="entry name" value="CBD9-like"/>
    <property type="match status" value="1"/>
</dbReference>
<dbReference type="InterPro" id="IPR022409">
    <property type="entry name" value="PKD/Chitinase_dom"/>
</dbReference>
<dbReference type="InterPro" id="IPR000601">
    <property type="entry name" value="PKD_dom"/>
</dbReference>
<dbReference type="InterPro" id="IPR012291">
    <property type="entry name" value="CBM2_carb-bd_dom_sf"/>
</dbReference>
<keyword evidence="3" id="KW-0732">Signal</keyword>
<organism evidence="6 7">
    <name type="scientific">Cellvibrio fibrivorans</name>
    <dbReference type="NCBI Taxonomy" id="126350"/>
    <lineage>
        <taxon>Bacteria</taxon>
        <taxon>Pseudomonadati</taxon>
        <taxon>Pseudomonadota</taxon>
        <taxon>Gammaproteobacteria</taxon>
        <taxon>Cellvibrionales</taxon>
        <taxon>Cellvibrionaceae</taxon>
        <taxon>Cellvibrio</taxon>
    </lineage>
</organism>
<protein>
    <submittedName>
        <fullName evidence="6">PKD repeat protein</fullName>
    </submittedName>
</protein>
<dbReference type="InterPro" id="IPR010502">
    <property type="entry name" value="Carb-bd_dom_fam9"/>
</dbReference>
<dbReference type="PROSITE" id="PS51173">
    <property type="entry name" value="CBM2"/>
    <property type="match status" value="1"/>
</dbReference>
<evidence type="ECO:0000313" key="6">
    <source>
        <dbReference type="EMBL" id="MDR7088406.1"/>
    </source>
</evidence>
<dbReference type="Pfam" id="PF06452">
    <property type="entry name" value="CBM9_1"/>
    <property type="match status" value="1"/>
</dbReference>
<dbReference type="Pfam" id="PF00553">
    <property type="entry name" value="CBM_2"/>
    <property type="match status" value="1"/>
</dbReference>
<dbReference type="SUPFAM" id="SSF49299">
    <property type="entry name" value="PKD domain"/>
    <property type="match status" value="3"/>
</dbReference>
<evidence type="ECO:0000256" key="3">
    <source>
        <dbReference type="SAM" id="SignalP"/>
    </source>
</evidence>
<dbReference type="Gene3D" id="2.60.40.1190">
    <property type="match status" value="1"/>
</dbReference>
<gene>
    <name evidence="6" type="ORF">J2X05_000409</name>
</gene>
<dbReference type="SMART" id="SM00089">
    <property type="entry name" value="PKD"/>
    <property type="match status" value="3"/>
</dbReference>
<name>A0ABU1UTA2_9GAMM</name>
<feature type="region of interest" description="Disordered" evidence="2">
    <location>
        <begin position="124"/>
        <end position="143"/>
    </location>
</feature>
<evidence type="ECO:0000259" key="4">
    <source>
        <dbReference type="PROSITE" id="PS50093"/>
    </source>
</evidence>
<evidence type="ECO:0000256" key="1">
    <source>
        <dbReference type="ARBA" id="ARBA00023157"/>
    </source>
</evidence>
<dbReference type="PROSITE" id="PS50093">
    <property type="entry name" value="PKD"/>
    <property type="match status" value="1"/>
</dbReference>
<feature type="domain" description="PKD" evidence="4">
    <location>
        <begin position="397"/>
        <end position="444"/>
    </location>
</feature>
<dbReference type="InterPro" id="IPR001919">
    <property type="entry name" value="CBD2"/>
</dbReference>
<evidence type="ECO:0000259" key="5">
    <source>
        <dbReference type="PROSITE" id="PS51173"/>
    </source>
</evidence>
<dbReference type="Proteomes" id="UP001253595">
    <property type="component" value="Unassembled WGS sequence"/>
</dbReference>
<dbReference type="InterPro" id="IPR008965">
    <property type="entry name" value="CBM2/CBM3_carb-bd_dom_sf"/>
</dbReference>
<dbReference type="InterPro" id="IPR035986">
    <property type="entry name" value="PKD_dom_sf"/>
</dbReference>
<dbReference type="Gene3D" id="2.60.40.290">
    <property type="match status" value="1"/>
</dbReference>
<feature type="chain" id="PRO_5047493931" evidence="3">
    <location>
        <begin position="29"/>
        <end position="746"/>
    </location>
</feature>
<accession>A0ABU1UTA2</accession>
<feature type="domain" description="CBM2" evidence="5">
    <location>
        <begin position="24"/>
        <end position="131"/>
    </location>
</feature>
<dbReference type="CDD" id="cd00146">
    <property type="entry name" value="PKD"/>
    <property type="match status" value="1"/>
</dbReference>
<keyword evidence="1" id="KW-1015">Disulfide bond</keyword>
<comment type="caution">
    <text evidence="6">The sequence shown here is derived from an EMBL/GenBank/DDBJ whole genome shotgun (WGS) entry which is preliminary data.</text>
</comment>
<keyword evidence="7" id="KW-1185">Reference proteome</keyword>
<feature type="region of interest" description="Disordered" evidence="2">
    <location>
        <begin position="175"/>
        <end position="206"/>
    </location>
</feature>
<proteinExistence type="predicted"/>
<evidence type="ECO:0000256" key="2">
    <source>
        <dbReference type="SAM" id="MobiDB-lite"/>
    </source>
</evidence>
<feature type="compositionally biased region" description="Low complexity" evidence="2">
    <location>
        <begin position="134"/>
        <end position="143"/>
    </location>
</feature>
<reference evidence="6 7" key="1">
    <citation type="submission" date="2023-07" db="EMBL/GenBank/DDBJ databases">
        <title>Sorghum-associated microbial communities from plants grown in Nebraska, USA.</title>
        <authorList>
            <person name="Schachtman D."/>
        </authorList>
    </citation>
    <scope>NUCLEOTIDE SEQUENCE [LARGE SCALE GENOMIC DNA]</scope>
    <source>
        <strain evidence="6 7">BE190</strain>
    </source>
</reference>
<sequence length="746" mass="79121">MNIFNKLLRQSALLLGAGLTLQAPGSFAARCEYLVQSDWNTGFVAAIRITNDTNTAINGWSVNWAYSDGSTRTGGWNANFSGSNPYSATGVGWNNQINPGQSVEFGVQGNKGVANSPAQRPVVTGTVCSNAPGSSSSSSTSRSVITSAFSSSRMSISSSSMSSRSRSSYGLSLSSSSIPSSSASTTSSKPTIPSSSSASSVEPNTPPVAVLDVTVHGMTVFIDGSKSTDAEGPISYKIYTGDPEKPTIFYPSVWNTYQTPGEYSVTLEIWDRRGATVRVSKKFTVQPVAGNQAPIAMISAARENRSIVAYATASFDPEGVPLSYEWDFGNGAYIGDARTSFTDCLPDQTTSQSALVTVTVSDGELKDTRQITAGGLCGTVFDVFPQPQFTYRLEGNKIYVDGRKSTGTTGLSWDFGDGSARVAGVLAEHTYAAAGTYTVELGASGQSLFGNRTTQIVTLGSASSLASSSLVSSSARSATVCPGSSAGATSAAACPAPSSSARSSSVASSSAPSSLAISSASSVSSIPNHYNAPRATTAPVIDGNADVVWERTAWAPIDVFWLGTQSNPSAQDYSGRYKALWDEDYLYLLFDVTDDRIYDGVRDALDRYWEDDTVELFIDENKNGGQHGYNTGAWAYHISTYGDVVDYTTSGPKLLNDHVTSRLVSNGSKHSWELRVRIYGEDYADWKANTPLKLFSGKLMGFSACYIDNDGSPQRESMMGSVNTQGHKNNQGYQDASVFGSLRLVE</sequence>
<dbReference type="Pfam" id="PF18911">
    <property type="entry name" value="PKD_4"/>
    <property type="match status" value="2"/>
</dbReference>
<feature type="region of interest" description="Disordered" evidence="2">
    <location>
        <begin position="714"/>
        <end position="733"/>
    </location>
</feature>
<dbReference type="InterPro" id="IPR013783">
    <property type="entry name" value="Ig-like_fold"/>
</dbReference>
<dbReference type="SUPFAM" id="SSF49384">
    <property type="entry name" value="Carbohydrate-binding domain"/>
    <property type="match status" value="1"/>
</dbReference>
<dbReference type="EMBL" id="JAVDVX010000001">
    <property type="protein sequence ID" value="MDR7088406.1"/>
    <property type="molecule type" value="Genomic_DNA"/>
</dbReference>